<dbReference type="Gene3D" id="1.10.8.60">
    <property type="match status" value="1"/>
</dbReference>
<dbReference type="PANTHER" id="PTHR30050">
    <property type="entry name" value="CHROMOSOMAL REPLICATION INITIATOR PROTEIN DNAA"/>
    <property type="match status" value="1"/>
</dbReference>
<sequence>MRSARLPQSLRSHETHEGLSREAEGPSFHRQATQAELDRRSKTGLLPGLTFESYVTGHANQLAVTAAEHVAHTSGSQYNPLHVFGASGRGKTHLLHAIGHRYLELHPKAKVLCTGALVMVEELRRAQTQGERTLETIEDRYIGLDMLIVDDLQDIAAAHDIEQSLGCLLAARATAGRQTVFATDEGVKTLRRLGAPLAEQLSQGMSVSLDMPDQEMRTAILLTKAHDMRIELTDETAAFIAKRLKTNIRELEGALQQIVAFQRFQFAVPGQVTIEQAKAALHDLLLNEGAATVPRILRTVADYFKISKDDLISTKKSRRIALARQIAIYLAKELTQCSLPEIGAQFGGRDHASVAHAVRKIAQDRLCDDTLNHEIHVLEQMIRG</sequence>
<comment type="function">
    <text evidence="7">Plays an essential role in the initiation and regulation of chromosomal replication. ATP-DnaA binds to the origin of replication (oriC) to initiate formation of the DNA replication initiation complex once per cell cycle. Binds the DnaA box (a 9 base pair repeat at the origin) and separates the double-stranded (ds)DNA. Forms a right-handed helical filament on oriC DNA; dsDNA binds to the exterior of the filament while single-stranded (ss)DNA is stabiized in the filament's interior. The ATP-DnaA-oriC complex binds and stabilizes one strand of the AT-rich DNA unwinding element (DUE), permitting loading of DNA polymerase. After initiation quickly degrades to an ADP-DnaA complex that is not apt for DNA replication. Binds acidic phospholipids.</text>
</comment>
<dbReference type="InterPro" id="IPR018312">
    <property type="entry name" value="Chromosome_initiator_DnaA_CS"/>
</dbReference>
<accession>A0ABS2DP14</accession>
<evidence type="ECO:0000256" key="5">
    <source>
        <dbReference type="ARBA" id="ARBA00023121"/>
    </source>
</evidence>
<keyword evidence="6 7" id="KW-0238">DNA-binding</keyword>
<keyword evidence="3 7" id="KW-0547">Nucleotide-binding</keyword>
<evidence type="ECO:0000256" key="1">
    <source>
        <dbReference type="ARBA" id="ARBA00022490"/>
    </source>
</evidence>
<feature type="compositionally biased region" description="Basic and acidic residues" evidence="9">
    <location>
        <begin position="11"/>
        <end position="24"/>
    </location>
</feature>
<evidence type="ECO:0000256" key="8">
    <source>
        <dbReference type="RuleBase" id="RU004227"/>
    </source>
</evidence>
<dbReference type="Pfam" id="PF08299">
    <property type="entry name" value="Bac_DnaA_C"/>
    <property type="match status" value="1"/>
</dbReference>
<evidence type="ECO:0000256" key="4">
    <source>
        <dbReference type="ARBA" id="ARBA00022840"/>
    </source>
</evidence>
<dbReference type="InterPro" id="IPR013317">
    <property type="entry name" value="DnaA_dom"/>
</dbReference>
<dbReference type="EMBL" id="JACJJC010000001">
    <property type="protein sequence ID" value="MBM6703096.1"/>
    <property type="molecule type" value="Genomic_DNA"/>
</dbReference>
<dbReference type="InterPro" id="IPR027417">
    <property type="entry name" value="P-loop_NTPase"/>
</dbReference>
<evidence type="ECO:0000259" key="10">
    <source>
        <dbReference type="SMART" id="SM00760"/>
    </source>
</evidence>
<dbReference type="InterPro" id="IPR010921">
    <property type="entry name" value="Trp_repressor/repl_initiator"/>
</dbReference>
<dbReference type="InterPro" id="IPR013159">
    <property type="entry name" value="DnaA_C"/>
</dbReference>
<dbReference type="SUPFAM" id="SSF48295">
    <property type="entry name" value="TrpR-like"/>
    <property type="match status" value="1"/>
</dbReference>
<dbReference type="Gene3D" id="3.40.50.300">
    <property type="entry name" value="P-loop containing nucleotide triphosphate hydrolases"/>
    <property type="match status" value="1"/>
</dbReference>
<dbReference type="Proteomes" id="UP000715095">
    <property type="component" value="Unassembled WGS sequence"/>
</dbReference>
<dbReference type="PROSITE" id="PS01008">
    <property type="entry name" value="DNAA"/>
    <property type="match status" value="1"/>
</dbReference>
<evidence type="ECO:0000313" key="12">
    <source>
        <dbReference type="Proteomes" id="UP000715095"/>
    </source>
</evidence>
<evidence type="ECO:0000256" key="7">
    <source>
        <dbReference type="RuleBase" id="RU000577"/>
    </source>
</evidence>
<organism evidence="11 12">
    <name type="scientific">Sutterella massiliensis</name>
    <dbReference type="NCBI Taxonomy" id="1816689"/>
    <lineage>
        <taxon>Bacteria</taxon>
        <taxon>Pseudomonadati</taxon>
        <taxon>Pseudomonadota</taxon>
        <taxon>Betaproteobacteria</taxon>
        <taxon>Burkholderiales</taxon>
        <taxon>Sutterellaceae</taxon>
        <taxon>Sutterella</taxon>
    </lineage>
</organism>
<keyword evidence="2 7" id="KW-0235">DNA replication</keyword>
<keyword evidence="1" id="KW-0963">Cytoplasm</keyword>
<gene>
    <name evidence="11" type="ORF">H6A60_01015</name>
</gene>
<evidence type="ECO:0000256" key="2">
    <source>
        <dbReference type="ARBA" id="ARBA00022705"/>
    </source>
</evidence>
<dbReference type="Gene3D" id="1.10.1750.10">
    <property type="match status" value="1"/>
</dbReference>
<dbReference type="CDD" id="cd06571">
    <property type="entry name" value="Bac_DnaA_C"/>
    <property type="match status" value="1"/>
</dbReference>
<dbReference type="PRINTS" id="PR00051">
    <property type="entry name" value="DNAA"/>
</dbReference>
<dbReference type="SUPFAM" id="SSF52540">
    <property type="entry name" value="P-loop containing nucleoside triphosphate hydrolases"/>
    <property type="match status" value="1"/>
</dbReference>
<evidence type="ECO:0000256" key="9">
    <source>
        <dbReference type="SAM" id="MobiDB-lite"/>
    </source>
</evidence>
<keyword evidence="5" id="KW-0446">Lipid-binding</keyword>
<dbReference type="PANTHER" id="PTHR30050:SF2">
    <property type="entry name" value="CHROMOSOMAL REPLICATION INITIATOR PROTEIN DNAA"/>
    <property type="match status" value="1"/>
</dbReference>
<dbReference type="SMART" id="SM00760">
    <property type="entry name" value="Bac_DnaA_C"/>
    <property type="match status" value="1"/>
</dbReference>
<dbReference type="Pfam" id="PF00308">
    <property type="entry name" value="Bac_DnaA"/>
    <property type="match status" value="1"/>
</dbReference>
<keyword evidence="4 7" id="KW-0067">ATP-binding</keyword>
<name>A0ABS2DP14_9BURK</name>
<evidence type="ECO:0000313" key="11">
    <source>
        <dbReference type="EMBL" id="MBM6703096.1"/>
    </source>
</evidence>
<comment type="similarity">
    <text evidence="8">Belongs to the DnaA family.</text>
</comment>
<dbReference type="InterPro" id="IPR020591">
    <property type="entry name" value="Chromosome_initiator_DnaA-like"/>
</dbReference>
<keyword evidence="12" id="KW-1185">Reference proteome</keyword>
<evidence type="ECO:0000256" key="6">
    <source>
        <dbReference type="ARBA" id="ARBA00023125"/>
    </source>
</evidence>
<comment type="caution">
    <text evidence="11">The sequence shown here is derived from an EMBL/GenBank/DDBJ whole genome shotgun (WGS) entry which is preliminary data.</text>
</comment>
<protein>
    <recommendedName>
        <fullName evidence="7">Chromosomal replication initiator protein DnaA</fullName>
    </recommendedName>
</protein>
<reference evidence="11 12" key="1">
    <citation type="journal article" date="2021" name="Sci. Rep.">
        <title>The distribution of antibiotic resistance genes in chicken gut microbiota commensals.</title>
        <authorList>
            <person name="Juricova H."/>
            <person name="Matiasovicova J."/>
            <person name="Kubasova T."/>
            <person name="Cejkova D."/>
            <person name="Rychlik I."/>
        </authorList>
    </citation>
    <scope>NUCLEOTIDE SEQUENCE [LARGE SCALE GENOMIC DNA]</scope>
    <source>
        <strain evidence="11 12">An829</strain>
    </source>
</reference>
<feature type="domain" description="Chromosomal replication initiator DnaA C-terminal" evidence="10">
    <location>
        <begin position="292"/>
        <end position="361"/>
    </location>
</feature>
<evidence type="ECO:0000256" key="3">
    <source>
        <dbReference type="ARBA" id="ARBA00022741"/>
    </source>
</evidence>
<feature type="region of interest" description="Disordered" evidence="9">
    <location>
        <begin position="1"/>
        <end position="41"/>
    </location>
</feature>
<proteinExistence type="inferred from homology"/>